<protein>
    <submittedName>
        <fullName evidence="1">Uncharacterized protein</fullName>
    </submittedName>
</protein>
<reference evidence="1 2" key="1">
    <citation type="submission" date="2020-08" db="EMBL/GenBank/DDBJ databases">
        <title>Genomic Encyclopedia of Type Strains, Phase III (KMG-III): the genomes of soil and plant-associated and newly described type strains.</title>
        <authorList>
            <person name="Whitman W."/>
        </authorList>
    </citation>
    <scope>NUCLEOTIDE SEQUENCE [LARGE SCALE GENOMIC DNA]</scope>
    <source>
        <strain evidence="1 2">CECT 3302</strain>
    </source>
</reference>
<proteinExistence type="predicted"/>
<dbReference type="AlphaFoldDB" id="A0A7W5A305"/>
<name>A0A7W5A305_9ACTN</name>
<evidence type="ECO:0000313" key="2">
    <source>
        <dbReference type="Proteomes" id="UP000577707"/>
    </source>
</evidence>
<evidence type="ECO:0000313" key="1">
    <source>
        <dbReference type="EMBL" id="MBB3088549.1"/>
    </source>
</evidence>
<gene>
    <name evidence="1" type="ORF">FHS12_001490</name>
</gene>
<dbReference type="RefSeq" id="WP_183543757.1">
    <property type="nucleotide sequence ID" value="NZ_BMQT01000003.1"/>
</dbReference>
<accession>A0A7W5A305</accession>
<dbReference type="Proteomes" id="UP000577707">
    <property type="component" value="Unassembled WGS sequence"/>
</dbReference>
<organism evidence="1 2">
    <name type="scientific">Nocardioides albus</name>
    <dbReference type="NCBI Taxonomy" id="1841"/>
    <lineage>
        <taxon>Bacteria</taxon>
        <taxon>Bacillati</taxon>
        <taxon>Actinomycetota</taxon>
        <taxon>Actinomycetes</taxon>
        <taxon>Propionibacteriales</taxon>
        <taxon>Nocardioidaceae</taxon>
        <taxon>Nocardioides</taxon>
    </lineage>
</organism>
<sequence length="202" mass="22933">MSTTFDFAYAEGVVYVDGNTTNAIDFNIQIINFAATYFGLEVEEDMRKMIRHTTKQWDDSEHVEAIRLEADWAVDHMNDESPEGYVWSVENSTLRLDLMDEDDKPEVEPITVAHEIEICHDCACVIANGECVVMSGEFGEGYKDIAGDLIDLWRERWPVEMNRVVLACGDDCDDCPNNAYRTCDLCERSDSTSDHRAAVLSR</sequence>
<comment type="caution">
    <text evidence="1">The sequence shown here is derived from an EMBL/GenBank/DDBJ whole genome shotgun (WGS) entry which is preliminary data.</text>
</comment>
<dbReference type="EMBL" id="JACHXG010000003">
    <property type="protein sequence ID" value="MBB3088549.1"/>
    <property type="molecule type" value="Genomic_DNA"/>
</dbReference>
<keyword evidence="2" id="KW-1185">Reference proteome</keyword>